<sequence>MSKRQQVSPGAMSKSTSSNNFCIILLILLTQIPCILQGLDMHLAMPSFEVSCRNEKEDICNSITSCGWNGFLKQVQIICSKVENGEFQCMHDVTEPSKQESYEKLMDNFCKNNLECGFRASAINNSALKCTIKIKQAVSTQRTVQSNVSAVKVDEPRNETSGNDAISNWSWIFPCICIAIIIIGFFIGFYIGFCIDCTCLERKGWCRRGKRYIAVPVEVGLI</sequence>
<proteinExistence type="predicted"/>
<dbReference type="Proteomes" id="UP001652741">
    <property type="component" value="Chromosome ssa02"/>
</dbReference>
<evidence type="ECO:0000256" key="1">
    <source>
        <dbReference type="SAM" id="Phobius"/>
    </source>
</evidence>
<feature type="transmembrane region" description="Helical" evidence="1">
    <location>
        <begin position="21"/>
        <end position="39"/>
    </location>
</feature>
<keyword evidence="1" id="KW-0472">Membrane</keyword>
<keyword evidence="1" id="KW-0812">Transmembrane</keyword>
<dbReference type="RefSeq" id="XP_045557025.1">
    <property type="nucleotide sequence ID" value="XM_045701069.1"/>
</dbReference>
<gene>
    <name evidence="3" type="primary">LOC106577871</name>
</gene>
<evidence type="ECO:0000313" key="2">
    <source>
        <dbReference type="Proteomes" id="UP001652741"/>
    </source>
</evidence>
<name>A0ABM3DDZ3_SALSA</name>
<feature type="transmembrane region" description="Helical" evidence="1">
    <location>
        <begin position="171"/>
        <end position="193"/>
    </location>
</feature>
<reference evidence="3" key="1">
    <citation type="submission" date="2025-08" db="UniProtKB">
        <authorList>
            <consortium name="RefSeq"/>
        </authorList>
    </citation>
    <scope>IDENTIFICATION</scope>
</reference>
<dbReference type="GeneID" id="106577871"/>
<keyword evidence="1" id="KW-1133">Transmembrane helix</keyword>
<evidence type="ECO:0000313" key="3">
    <source>
        <dbReference type="RefSeq" id="XP_045557025.1"/>
    </source>
</evidence>
<accession>A0ABM3DDZ3</accession>
<keyword evidence="2" id="KW-1185">Reference proteome</keyword>
<organism evidence="2 3">
    <name type="scientific">Salmo salar</name>
    <name type="common">Atlantic salmon</name>
    <dbReference type="NCBI Taxonomy" id="8030"/>
    <lineage>
        <taxon>Eukaryota</taxon>
        <taxon>Metazoa</taxon>
        <taxon>Chordata</taxon>
        <taxon>Craniata</taxon>
        <taxon>Vertebrata</taxon>
        <taxon>Euteleostomi</taxon>
        <taxon>Actinopterygii</taxon>
        <taxon>Neopterygii</taxon>
        <taxon>Teleostei</taxon>
        <taxon>Protacanthopterygii</taxon>
        <taxon>Salmoniformes</taxon>
        <taxon>Salmonidae</taxon>
        <taxon>Salmoninae</taxon>
        <taxon>Salmo</taxon>
    </lineage>
</organism>
<protein>
    <submittedName>
        <fullName evidence="3">Uncharacterized protein isoform X1</fullName>
    </submittedName>
</protein>